<dbReference type="CDD" id="cd23659">
    <property type="entry name" value="USP_At3g01520-like"/>
    <property type="match status" value="1"/>
</dbReference>
<gene>
    <name evidence="3" type="ORF">caldi_27310</name>
</gene>
<dbReference type="InterPro" id="IPR006016">
    <property type="entry name" value="UspA"/>
</dbReference>
<accession>A0AA35G917</accession>
<dbReference type="PRINTS" id="PR01438">
    <property type="entry name" value="UNVRSLSTRESS"/>
</dbReference>
<dbReference type="RefSeq" id="WP_264842276.1">
    <property type="nucleotide sequence ID" value="NZ_AP025628.1"/>
</dbReference>
<dbReference type="PANTHER" id="PTHR31964">
    <property type="entry name" value="ADENINE NUCLEOTIDE ALPHA HYDROLASES-LIKE SUPERFAMILY PROTEIN"/>
    <property type="match status" value="1"/>
</dbReference>
<feature type="domain" description="UspA" evidence="2">
    <location>
        <begin position="2"/>
        <end position="143"/>
    </location>
</feature>
<dbReference type="InterPro" id="IPR006015">
    <property type="entry name" value="Universal_stress_UspA"/>
</dbReference>
<keyword evidence="4" id="KW-1185">Reference proteome</keyword>
<dbReference type="AlphaFoldDB" id="A0AA35G917"/>
<evidence type="ECO:0000256" key="1">
    <source>
        <dbReference type="ARBA" id="ARBA00008791"/>
    </source>
</evidence>
<dbReference type="InterPro" id="IPR014729">
    <property type="entry name" value="Rossmann-like_a/b/a_fold"/>
</dbReference>
<organism evidence="3 4">
    <name type="scientific">Caldinitratiruptor microaerophilus</name>
    <dbReference type="NCBI Taxonomy" id="671077"/>
    <lineage>
        <taxon>Bacteria</taxon>
        <taxon>Bacillati</taxon>
        <taxon>Bacillota</taxon>
        <taxon>Clostridia</taxon>
        <taxon>Eubacteriales</taxon>
        <taxon>Symbiobacteriaceae</taxon>
        <taxon>Caldinitratiruptor</taxon>
    </lineage>
</organism>
<dbReference type="Pfam" id="PF00582">
    <property type="entry name" value="Usp"/>
    <property type="match status" value="1"/>
</dbReference>
<dbReference type="SUPFAM" id="SSF52402">
    <property type="entry name" value="Adenine nucleotide alpha hydrolases-like"/>
    <property type="match status" value="1"/>
</dbReference>
<dbReference type="KEGG" id="cmic:caldi_27310"/>
<sequence length="143" mass="15213">MRCILGTDGSPASLKAAQWIARYLNFNEASELFLVYVFPLPADASAYEGIFDVPASGNDPRVQKVAAPVLARTREALGATKARVHDVSLVGVPAESIVQFAAEMRADLVVVGSRGRSPHREILLGSVSGAVANRARCPVLVVR</sequence>
<evidence type="ECO:0000259" key="2">
    <source>
        <dbReference type="Pfam" id="PF00582"/>
    </source>
</evidence>
<comment type="similarity">
    <text evidence="1">Belongs to the universal stress protein A family.</text>
</comment>
<dbReference type="EMBL" id="AP025628">
    <property type="protein sequence ID" value="BDG61641.1"/>
    <property type="molecule type" value="Genomic_DNA"/>
</dbReference>
<dbReference type="Gene3D" id="3.40.50.620">
    <property type="entry name" value="HUPs"/>
    <property type="match status" value="1"/>
</dbReference>
<reference evidence="3" key="1">
    <citation type="submission" date="2022-03" db="EMBL/GenBank/DDBJ databases">
        <title>Complete genome sequence of Caldinitratiruptor microaerophilus.</title>
        <authorList>
            <person name="Mukaiyama R."/>
            <person name="Nishiyama T."/>
            <person name="Ueda K."/>
        </authorList>
    </citation>
    <scope>NUCLEOTIDE SEQUENCE</scope>
    <source>
        <strain evidence="3">JCM 16183</strain>
    </source>
</reference>
<name>A0AA35G917_9FIRM</name>
<protein>
    <submittedName>
        <fullName evidence="3">Universal stress protein</fullName>
    </submittedName>
</protein>
<dbReference type="PANTHER" id="PTHR31964:SF113">
    <property type="entry name" value="USPA DOMAIN-CONTAINING PROTEIN"/>
    <property type="match status" value="1"/>
</dbReference>
<proteinExistence type="inferred from homology"/>
<evidence type="ECO:0000313" key="4">
    <source>
        <dbReference type="Proteomes" id="UP001163687"/>
    </source>
</evidence>
<dbReference type="Proteomes" id="UP001163687">
    <property type="component" value="Chromosome"/>
</dbReference>
<evidence type="ECO:0000313" key="3">
    <source>
        <dbReference type="EMBL" id="BDG61641.1"/>
    </source>
</evidence>